<dbReference type="Pfam" id="PF00156">
    <property type="entry name" value="Pribosyltran"/>
    <property type="match status" value="1"/>
</dbReference>
<reference evidence="3" key="1">
    <citation type="journal article" date="2019" name="Int. J. Syst. Evol. Microbiol.">
        <title>The Global Catalogue of Microorganisms (GCM) 10K type strain sequencing project: providing services to taxonomists for standard genome sequencing and annotation.</title>
        <authorList>
            <consortium name="The Broad Institute Genomics Platform"/>
            <consortium name="The Broad Institute Genome Sequencing Center for Infectious Disease"/>
            <person name="Wu L."/>
            <person name="Ma J."/>
        </authorList>
    </citation>
    <scope>NUCLEOTIDE SEQUENCE [LARGE SCALE GENOMIC DNA]</scope>
    <source>
        <strain evidence="3">JCM 17933</strain>
    </source>
</reference>
<dbReference type="CDD" id="cd06223">
    <property type="entry name" value="PRTases_typeI"/>
    <property type="match status" value="1"/>
</dbReference>
<name>A0ABP8QTQ8_9ACTN</name>
<keyword evidence="3" id="KW-1185">Reference proteome</keyword>
<organism evidence="2 3">
    <name type="scientific">Actinoallomurus oryzae</name>
    <dbReference type="NCBI Taxonomy" id="502180"/>
    <lineage>
        <taxon>Bacteria</taxon>
        <taxon>Bacillati</taxon>
        <taxon>Actinomycetota</taxon>
        <taxon>Actinomycetes</taxon>
        <taxon>Streptosporangiales</taxon>
        <taxon>Thermomonosporaceae</taxon>
        <taxon>Actinoallomurus</taxon>
    </lineage>
</organism>
<dbReference type="SUPFAM" id="SSF53271">
    <property type="entry name" value="PRTase-like"/>
    <property type="match status" value="1"/>
</dbReference>
<dbReference type="GO" id="GO:0016757">
    <property type="term" value="F:glycosyltransferase activity"/>
    <property type="evidence" value="ECO:0007669"/>
    <property type="project" value="UniProtKB-KW"/>
</dbReference>
<dbReference type="RefSeq" id="WP_345470552.1">
    <property type="nucleotide sequence ID" value="NZ_BAABHF010000041.1"/>
</dbReference>
<evidence type="ECO:0000313" key="2">
    <source>
        <dbReference type="EMBL" id="GAA4507578.1"/>
    </source>
</evidence>
<dbReference type="InterPro" id="IPR029057">
    <property type="entry name" value="PRTase-like"/>
</dbReference>
<dbReference type="Gene3D" id="3.30.1310.20">
    <property type="entry name" value="PRTase-like"/>
    <property type="match status" value="1"/>
</dbReference>
<keyword evidence="2" id="KW-0808">Transferase</keyword>
<evidence type="ECO:0000313" key="3">
    <source>
        <dbReference type="Proteomes" id="UP001500503"/>
    </source>
</evidence>
<protein>
    <submittedName>
        <fullName evidence="2">Phosphoribosyltransferase family protein</fullName>
    </submittedName>
</protein>
<dbReference type="InterPro" id="IPR000836">
    <property type="entry name" value="PRTase_dom"/>
</dbReference>
<accession>A0ABP8QTQ8</accession>
<comment type="caution">
    <text evidence="2">The sequence shown here is derived from an EMBL/GenBank/DDBJ whole genome shotgun (WGS) entry which is preliminary data.</text>
</comment>
<dbReference type="Gene3D" id="3.40.50.1820">
    <property type="entry name" value="alpha/beta hydrolase"/>
    <property type="match status" value="1"/>
</dbReference>
<sequence length="466" mass="49442">MNVSEHGDHRLWPCSALPTESVAMAFADRSDAGRRLADRLRHLRSENVVVVGLPRGGVPVAAEVARALGAPLDVIVVRRLRLPFQPELGMGAIGQDGVRIINEEIVRVAAVSANELAAVEARERVELERRARRYRGGRARLPLCGRTVIVVDDGVATGSTARAACQVVRAQGGARLVLAIPVASPHPIAMLEQDADELVCLQTPATFAAIGQWYADFAPVSDGAVADCLRQTTERVPSTRATGVVLPTREEEVEVRAGRVRLAGRLTVPEGACGFVVLALAGGSSRHSPRNRLIATALNRSGLGTVLLDLLSVQEEVDRSNVFDIELLARRLAGATGVMRERPKMGGLPIGYLGTETGAAAALWAAAEPDADVPAVVSCGGRPDLAIPRLTGVTAPVLLIVGDLDQVVLTLNRQAQARLRGENRLAVVPDATHLFEEPGALEAAAGFAREWFIDHLAPMPQPARGT</sequence>
<gene>
    <name evidence="2" type="ORF">GCM10023191_066170</name>
</gene>
<dbReference type="Gene3D" id="3.40.50.2020">
    <property type="match status" value="1"/>
</dbReference>
<keyword evidence="2" id="KW-0328">Glycosyltransferase</keyword>
<evidence type="ECO:0000259" key="1">
    <source>
        <dbReference type="Pfam" id="PF00156"/>
    </source>
</evidence>
<dbReference type="SUPFAM" id="SSF53474">
    <property type="entry name" value="alpha/beta-Hydrolases"/>
    <property type="match status" value="1"/>
</dbReference>
<proteinExistence type="predicted"/>
<dbReference type="InterPro" id="IPR029058">
    <property type="entry name" value="AB_hydrolase_fold"/>
</dbReference>
<feature type="domain" description="Phosphoribosyltransferase" evidence="1">
    <location>
        <begin position="34"/>
        <end position="202"/>
    </location>
</feature>
<dbReference type="Proteomes" id="UP001500503">
    <property type="component" value="Unassembled WGS sequence"/>
</dbReference>
<dbReference type="EMBL" id="BAABHF010000041">
    <property type="protein sequence ID" value="GAA4507578.1"/>
    <property type="molecule type" value="Genomic_DNA"/>
</dbReference>